<accession>A0A2S9TB23</accession>
<gene>
    <name evidence="2" type="ORF">CJ673_03845</name>
</gene>
<sequence length="233" mass="27617">MIESIDYGTQTIEFEVQRKKACKNTYITVERDIGVVVKTNLDISIEELKRLVKSKAKWILKKFEEIGQSIDYGKIVTGSRLFYMGKSYYIEFLKEERINYEIEFIHSKFIIKTPLNVEQNKLNEVIEEFYKQKATDKITKLVNKYSDIMKLFPVKLYFKSSKTKWASCSASNKISFNPEVMKLSSSLIKYVVIHELAHIQYKNHSKDFWNLVKKNMNDYQKKEEILRGFEKKV</sequence>
<dbReference type="EMBL" id="NXGE01000001">
    <property type="protein sequence ID" value="PRM96021.1"/>
    <property type="molecule type" value="Genomic_DNA"/>
</dbReference>
<dbReference type="PANTHER" id="PTHR30399">
    <property type="entry name" value="UNCHARACTERIZED PROTEIN YGJP"/>
    <property type="match status" value="1"/>
</dbReference>
<reference evidence="2 3" key="1">
    <citation type="submission" date="2017-09" db="EMBL/GenBank/DDBJ databases">
        <title>Reassesment of A. cryaerophilus.</title>
        <authorList>
            <person name="Perez-Cataluna A."/>
            <person name="Collado L."/>
            <person name="Salgado O."/>
            <person name="Lefinanco V."/>
            <person name="Figueras M.J."/>
        </authorList>
    </citation>
    <scope>NUCLEOTIDE SEQUENCE [LARGE SCALE GENOMIC DNA]</scope>
    <source>
        <strain evidence="2 3">LMG 10210</strain>
    </source>
</reference>
<evidence type="ECO:0000313" key="2">
    <source>
        <dbReference type="EMBL" id="PRM96021.1"/>
    </source>
</evidence>
<dbReference type="PANTHER" id="PTHR30399:SF1">
    <property type="entry name" value="UTP PYROPHOSPHATASE"/>
    <property type="match status" value="1"/>
</dbReference>
<evidence type="ECO:0000313" key="3">
    <source>
        <dbReference type="Proteomes" id="UP000238281"/>
    </source>
</evidence>
<dbReference type="CDD" id="cd07344">
    <property type="entry name" value="M48_yhfN_like"/>
    <property type="match status" value="1"/>
</dbReference>
<dbReference type="InterPro" id="IPR002725">
    <property type="entry name" value="YgjP-like_metallopeptidase"/>
</dbReference>
<dbReference type="Pfam" id="PF01863">
    <property type="entry name" value="YgjP-like"/>
    <property type="match status" value="1"/>
</dbReference>
<dbReference type="Proteomes" id="UP000238281">
    <property type="component" value="Unassembled WGS sequence"/>
</dbReference>
<proteinExistence type="predicted"/>
<comment type="caution">
    <text evidence="2">The sequence shown here is derived from an EMBL/GenBank/DDBJ whole genome shotgun (WGS) entry which is preliminary data.</text>
</comment>
<dbReference type="RefSeq" id="WP_105914953.1">
    <property type="nucleotide sequence ID" value="NZ_NXGE01000001.1"/>
</dbReference>
<feature type="domain" description="YgjP-like metallopeptidase" evidence="1">
    <location>
        <begin position="23"/>
        <end position="227"/>
    </location>
</feature>
<dbReference type="Gene3D" id="3.30.2010.10">
    <property type="entry name" value="Metalloproteases ('zincins'), catalytic domain"/>
    <property type="match status" value="1"/>
</dbReference>
<dbReference type="AlphaFoldDB" id="A0A2S9TB23"/>
<dbReference type="InterPro" id="IPR053136">
    <property type="entry name" value="UTP_pyrophosphatase-like"/>
</dbReference>
<name>A0A2S9TB23_9BACT</name>
<evidence type="ECO:0000259" key="1">
    <source>
        <dbReference type="Pfam" id="PF01863"/>
    </source>
</evidence>
<organism evidence="2 3">
    <name type="scientific">Aliarcobacter cryaerophilus</name>
    <dbReference type="NCBI Taxonomy" id="28198"/>
    <lineage>
        <taxon>Bacteria</taxon>
        <taxon>Pseudomonadati</taxon>
        <taxon>Campylobacterota</taxon>
        <taxon>Epsilonproteobacteria</taxon>
        <taxon>Campylobacterales</taxon>
        <taxon>Arcobacteraceae</taxon>
        <taxon>Aliarcobacter</taxon>
    </lineage>
</organism>
<protein>
    <recommendedName>
        <fullName evidence="1">YgjP-like metallopeptidase domain-containing protein</fullName>
    </recommendedName>
</protein>